<dbReference type="GO" id="GO:0030552">
    <property type="term" value="F:cAMP binding"/>
    <property type="evidence" value="ECO:0007669"/>
    <property type="project" value="TreeGrafter"/>
</dbReference>
<dbReference type="OrthoDB" id="425611at2759"/>
<feature type="transmembrane region" description="Helical" evidence="5">
    <location>
        <begin position="80"/>
        <end position="101"/>
    </location>
</feature>
<dbReference type="GO" id="GO:0051146">
    <property type="term" value="P:striated muscle cell differentiation"/>
    <property type="evidence" value="ECO:0007669"/>
    <property type="project" value="TreeGrafter"/>
</dbReference>
<dbReference type="GO" id="GO:0007507">
    <property type="term" value="P:heart development"/>
    <property type="evidence" value="ECO:0007669"/>
    <property type="project" value="TreeGrafter"/>
</dbReference>
<evidence type="ECO:0000256" key="3">
    <source>
        <dbReference type="ARBA" id="ARBA00022989"/>
    </source>
</evidence>
<evidence type="ECO:0000256" key="1">
    <source>
        <dbReference type="ARBA" id="ARBA00004141"/>
    </source>
</evidence>
<keyword evidence="4 5" id="KW-0472">Membrane</keyword>
<proteinExistence type="predicted"/>
<dbReference type="GO" id="GO:0042391">
    <property type="term" value="P:regulation of membrane potential"/>
    <property type="evidence" value="ECO:0007669"/>
    <property type="project" value="TreeGrafter"/>
</dbReference>
<feature type="transmembrane region" description="Helical" evidence="5">
    <location>
        <begin position="107"/>
        <end position="126"/>
    </location>
</feature>
<dbReference type="InterPro" id="IPR055272">
    <property type="entry name" value="POPDC1-3_dom"/>
</dbReference>
<dbReference type="PANTHER" id="PTHR12101:SF30">
    <property type="entry name" value="POPEYE DOMAIN-CONTAINING PROTEIN 3-LIKE PROTEIN"/>
    <property type="match status" value="1"/>
</dbReference>
<keyword evidence="2 5" id="KW-0812">Transmembrane</keyword>
<dbReference type="OMA" id="TSWKQEA"/>
<evidence type="ECO:0000259" key="6">
    <source>
        <dbReference type="Pfam" id="PF04831"/>
    </source>
</evidence>
<evidence type="ECO:0000256" key="2">
    <source>
        <dbReference type="ARBA" id="ARBA00022692"/>
    </source>
</evidence>
<evidence type="ECO:0000313" key="7">
    <source>
        <dbReference type="EMBL" id="CDW29611.1"/>
    </source>
</evidence>
<keyword evidence="3 5" id="KW-1133">Transmembrane helix</keyword>
<protein>
    <recommendedName>
        <fullName evidence="6">POPDC1-3 domain-containing protein</fullName>
    </recommendedName>
</protein>
<dbReference type="InterPro" id="IPR006916">
    <property type="entry name" value="POPDC1-3"/>
</dbReference>
<dbReference type="PANTHER" id="PTHR12101">
    <property type="entry name" value="POPEYE DOMAIN CONTAINING PROTEIN"/>
    <property type="match status" value="1"/>
</dbReference>
<organism evidence="7">
    <name type="scientific">Lepeophtheirus salmonis</name>
    <name type="common">Salmon louse</name>
    <name type="synonym">Caligus salmonis</name>
    <dbReference type="NCBI Taxonomy" id="72036"/>
    <lineage>
        <taxon>Eukaryota</taxon>
        <taxon>Metazoa</taxon>
        <taxon>Ecdysozoa</taxon>
        <taxon>Arthropoda</taxon>
        <taxon>Crustacea</taxon>
        <taxon>Multicrustacea</taxon>
        <taxon>Hexanauplia</taxon>
        <taxon>Copepoda</taxon>
        <taxon>Siphonostomatoida</taxon>
        <taxon>Caligidae</taxon>
        <taxon>Lepeophtheirus</taxon>
    </lineage>
</organism>
<sequence length="339" mass="38620">MSSFVGGEEKGILELLRPWLLDENVCNRRSIYSPGLSAGDKDNSSLEEDPYRAAQDLLFHFSYGLFALSYLSPNSRYGRLLLHAGLVAGFLVCSSWAWNVLCAPEIFGWNFSFILLNIGQLLYILYQMRPIKFPEEIENLYLSLFAPLRVPRTSFEKLISLDIVEISELHSGECYAIKDLSKTVRLAVLLQGRVHVVNENNYLHDIRPNEFLDSPEYESSGINCEETFKVTVLAAVPSKILVWQRSSLEYLFIKDPYLGSVMTALISQDITNKIYSMNKKLKNTKGSSLDIRLPGIAGRLSKLNDKELSELVELNRKRDKSDEKAKKSFVKSFRRKLKS</sequence>
<dbReference type="Pfam" id="PF04831">
    <property type="entry name" value="POPDC1-3"/>
    <property type="match status" value="1"/>
</dbReference>
<evidence type="ECO:0000256" key="4">
    <source>
        <dbReference type="ARBA" id="ARBA00023136"/>
    </source>
</evidence>
<evidence type="ECO:0000256" key="5">
    <source>
        <dbReference type="SAM" id="Phobius"/>
    </source>
</evidence>
<dbReference type="GO" id="GO:0042383">
    <property type="term" value="C:sarcolemma"/>
    <property type="evidence" value="ECO:0007669"/>
    <property type="project" value="TreeGrafter"/>
</dbReference>
<reference evidence="7" key="1">
    <citation type="submission" date="2014-05" db="EMBL/GenBank/DDBJ databases">
        <authorList>
            <person name="Chronopoulou M."/>
        </authorList>
    </citation>
    <scope>NUCLEOTIDE SEQUENCE</scope>
    <source>
        <tissue evidence="7">Whole organism</tissue>
    </source>
</reference>
<accession>A0A0K2TW45</accession>
<feature type="domain" description="POPDC1-3" evidence="6">
    <location>
        <begin position="55"/>
        <end position="280"/>
    </location>
</feature>
<dbReference type="EMBL" id="HACA01012250">
    <property type="protein sequence ID" value="CDW29611.1"/>
    <property type="molecule type" value="Transcribed_RNA"/>
</dbReference>
<dbReference type="AlphaFoldDB" id="A0A0K2TW45"/>
<name>A0A0K2TW45_LEPSM</name>
<comment type="subcellular location">
    <subcellularLocation>
        <location evidence="1">Membrane</location>
        <topology evidence="1">Multi-pass membrane protein</topology>
    </subcellularLocation>
</comment>